<gene>
    <name evidence="2" type="ORF">JOF55_003695</name>
</gene>
<feature type="compositionally biased region" description="Basic and acidic residues" evidence="1">
    <location>
        <begin position="176"/>
        <end position="199"/>
    </location>
</feature>
<name>A0AAE3ZH63_9ACTN</name>
<feature type="region of interest" description="Disordered" evidence="1">
    <location>
        <begin position="173"/>
        <end position="199"/>
    </location>
</feature>
<evidence type="ECO:0000313" key="2">
    <source>
        <dbReference type="EMBL" id="MDR7303514.1"/>
    </source>
</evidence>
<keyword evidence="3" id="KW-1185">Reference proteome</keyword>
<dbReference type="AlphaFoldDB" id="A0AAE3ZH63"/>
<dbReference type="Proteomes" id="UP001180845">
    <property type="component" value="Unassembled WGS sequence"/>
</dbReference>
<organism evidence="2 3">
    <name type="scientific">Haloactinomyces albus</name>
    <dbReference type="NCBI Taxonomy" id="1352928"/>
    <lineage>
        <taxon>Bacteria</taxon>
        <taxon>Bacillati</taxon>
        <taxon>Actinomycetota</taxon>
        <taxon>Actinomycetes</taxon>
        <taxon>Actinopolysporales</taxon>
        <taxon>Actinopolysporaceae</taxon>
        <taxon>Haloactinomyces</taxon>
    </lineage>
</organism>
<proteinExistence type="predicted"/>
<dbReference type="RefSeq" id="WP_310275890.1">
    <property type="nucleotide sequence ID" value="NZ_JAVDXW010000001.1"/>
</dbReference>
<comment type="caution">
    <text evidence="2">The sequence shown here is derived from an EMBL/GenBank/DDBJ whole genome shotgun (WGS) entry which is preliminary data.</text>
</comment>
<dbReference type="EMBL" id="JAVDXW010000001">
    <property type="protein sequence ID" value="MDR7303514.1"/>
    <property type="molecule type" value="Genomic_DNA"/>
</dbReference>
<accession>A0AAE3ZH63</accession>
<reference evidence="2" key="1">
    <citation type="submission" date="2023-07" db="EMBL/GenBank/DDBJ databases">
        <title>Sequencing the genomes of 1000 actinobacteria strains.</title>
        <authorList>
            <person name="Klenk H.-P."/>
        </authorList>
    </citation>
    <scope>NUCLEOTIDE SEQUENCE</scope>
    <source>
        <strain evidence="2">DSM 45977</strain>
    </source>
</reference>
<evidence type="ECO:0000313" key="3">
    <source>
        <dbReference type="Proteomes" id="UP001180845"/>
    </source>
</evidence>
<sequence length="199" mass="21447">MNTSQSPPGPEAAPFTAFADLDPLAGESSRFSAPNPPAAAQITEQLLLRDPGCRARWGPTTSPDGQPWPVPVFVRHQVAFDEPAGEVHIALLAAGETVGAELHACCGTAITYRSALFTRYGPACPQCLTYWHIAYGHPPPDGADDAVHSNRWATIDHELLSRLLTALRNLPNSQGKDPHEHCADQAHPHVDTPQRTDDV</sequence>
<evidence type="ECO:0000256" key="1">
    <source>
        <dbReference type="SAM" id="MobiDB-lite"/>
    </source>
</evidence>
<protein>
    <submittedName>
        <fullName evidence="2">Uncharacterized protein</fullName>
    </submittedName>
</protein>